<accession>A0A818W5P7</accession>
<keyword evidence="1" id="KW-0175">Coiled coil</keyword>
<protein>
    <submittedName>
        <fullName evidence="4">Uncharacterized protein</fullName>
    </submittedName>
</protein>
<dbReference type="EMBL" id="CAJOAZ010000833">
    <property type="protein sequence ID" value="CAF3720597.1"/>
    <property type="molecule type" value="Genomic_DNA"/>
</dbReference>
<evidence type="ECO:0000313" key="5">
    <source>
        <dbReference type="EMBL" id="CAF3754794.1"/>
    </source>
</evidence>
<dbReference type="AlphaFoldDB" id="A0A818W5P7"/>
<evidence type="ECO:0000256" key="1">
    <source>
        <dbReference type="SAM" id="Coils"/>
    </source>
</evidence>
<dbReference type="Proteomes" id="UP000663844">
    <property type="component" value="Unassembled WGS sequence"/>
</dbReference>
<dbReference type="EMBL" id="CAJOBB010000802">
    <property type="protein sequence ID" value="CAF3754794.1"/>
    <property type="molecule type" value="Genomic_DNA"/>
</dbReference>
<name>A0A818W5P7_9BILA</name>
<feature type="compositionally biased region" description="Low complexity" evidence="2">
    <location>
        <begin position="29"/>
        <end position="48"/>
    </location>
</feature>
<evidence type="ECO:0000256" key="2">
    <source>
        <dbReference type="SAM" id="MobiDB-lite"/>
    </source>
</evidence>
<reference evidence="4" key="1">
    <citation type="submission" date="2021-02" db="EMBL/GenBank/DDBJ databases">
        <authorList>
            <person name="Nowell W R."/>
        </authorList>
    </citation>
    <scope>NUCLEOTIDE SEQUENCE</scope>
</reference>
<evidence type="ECO:0000313" key="6">
    <source>
        <dbReference type="Proteomes" id="UP000663844"/>
    </source>
</evidence>
<organism evidence="4 6">
    <name type="scientific">Adineta steineri</name>
    <dbReference type="NCBI Taxonomy" id="433720"/>
    <lineage>
        <taxon>Eukaryota</taxon>
        <taxon>Metazoa</taxon>
        <taxon>Spiralia</taxon>
        <taxon>Gnathifera</taxon>
        <taxon>Rotifera</taxon>
        <taxon>Eurotatoria</taxon>
        <taxon>Bdelloidea</taxon>
        <taxon>Adinetida</taxon>
        <taxon>Adinetidae</taxon>
        <taxon>Adineta</taxon>
    </lineage>
</organism>
<feature type="coiled-coil region" evidence="1">
    <location>
        <begin position="224"/>
        <end position="293"/>
    </location>
</feature>
<proteinExistence type="predicted"/>
<sequence length="297" mass="32151">MMNRIVLNSVVRIARVNPTTRSIAPYRWQSSSSQAATKTAANPAAQGASKTATNQAAPKPAADQAGQGSNFTAGLAGGLTVLLGGFAWYHFSGTRQVVSTARDGVKKAEELKEKIKDKAGDPAETVKYLRSASAALIPGSAPFLGKIFDQVEHITKEHGDEVKKVFEETYGDFEKLAKEGSLDPKTAGKAVDILQKRVKQIQELAGDAGSEAFNKIISENPELRDKVADQYKNLKEVIEKAKDKKPEAQKLLKETGTELAKIFTENGVSKQSIKQAQDLLKKKGEEAKKLVDDAKKK</sequence>
<dbReference type="Proteomes" id="UP000663868">
    <property type="component" value="Unassembled WGS sequence"/>
</dbReference>
<gene>
    <name evidence="3" type="ORF">IZO911_LOCUS23740</name>
    <name evidence="5" type="ORF">KXQ929_LOCUS14452</name>
    <name evidence="4" type="ORF">OXD698_LOCUS13615</name>
</gene>
<comment type="caution">
    <text evidence="4">The sequence shown here is derived from an EMBL/GenBank/DDBJ whole genome shotgun (WGS) entry which is preliminary data.</text>
</comment>
<dbReference type="EMBL" id="CAJNOE010000278">
    <property type="protein sequence ID" value="CAF1113763.1"/>
    <property type="molecule type" value="Genomic_DNA"/>
</dbReference>
<evidence type="ECO:0000313" key="3">
    <source>
        <dbReference type="EMBL" id="CAF1113763.1"/>
    </source>
</evidence>
<evidence type="ECO:0000313" key="4">
    <source>
        <dbReference type="EMBL" id="CAF3720597.1"/>
    </source>
</evidence>
<feature type="region of interest" description="Disordered" evidence="2">
    <location>
        <begin position="28"/>
        <end position="66"/>
    </location>
</feature>
<dbReference type="Proteomes" id="UP000663860">
    <property type="component" value="Unassembled WGS sequence"/>
</dbReference>